<sequence>MMLFILLVLLLLVSYNRTGIHDPCCTHSTVLPLVS</sequence>
<protein>
    <submittedName>
        <fullName evidence="2">Uncharacterized protein</fullName>
    </submittedName>
</protein>
<accession>A0A0A9BS63</accession>
<reference evidence="2" key="2">
    <citation type="journal article" date="2015" name="Data Brief">
        <title>Shoot transcriptome of the giant reed, Arundo donax.</title>
        <authorList>
            <person name="Barrero R.A."/>
            <person name="Guerrero F.D."/>
            <person name="Moolhuijzen P."/>
            <person name="Goolsby J.A."/>
            <person name="Tidwell J."/>
            <person name="Bellgard S.E."/>
            <person name="Bellgard M.I."/>
        </authorList>
    </citation>
    <scope>NUCLEOTIDE SEQUENCE</scope>
    <source>
        <tissue evidence="2">Shoot tissue taken approximately 20 cm above the soil surface</tissue>
    </source>
</reference>
<proteinExistence type="predicted"/>
<organism evidence="2">
    <name type="scientific">Arundo donax</name>
    <name type="common">Giant reed</name>
    <name type="synonym">Donax arundinaceus</name>
    <dbReference type="NCBI Taxonomy" id="35708"/>
    <lineage>
        <taxon>Eukaryota</taxon>
        <taxon>Viridiplantae</taxon>
        <taxon>Streptophyta</taxon>
        <taxon>Embryophyta</taxon>
        <taxon>Tracheophyta</taxon>
        <taxon>Spermatophyta</taxon>
        <taxon>Magnoliopsida</taxon>
        <taxon>Liliopsida</taxon>
        <taxon>Poales</taxon>
        <taxon>Poaceae</taxon>
        <taxon>PACMAD clade</taxon>
        <taxon>Arundinoideae</taxon>
        <taxon>Arundineae</taxon>
        <taxon>Arundo</taxon>
    </lineage>
</organism>
<name>A0A0A9BS63_ARUDO</name>
<evidence type="ECO:0000256" key="1">
    <source>
        <dbReference type="SAM" id="SignalP"/>
    </source>
</evidence>
<evidence type="ECO:0000313" key="2">
    <source>
        <dbReference type="EMBL" id="JAD66116.1"/>
    </source>
</evidence>
<dbReference type="AlphaFoldDB" id="A0A0A9BS63"/>
<reference evidence="2" key="1">
    <citation type="submission" date="2014-09" db="EMBL/GenBank/DDBJ databases">
        <authorList>
            <person name="Magalhaes I.L.F."/>
            <person name="Oliveira U."/>
            <person name="Santos F.R."/>
            <person name="Vidigal T.H.D.A."/>
            <person name="Brescovit A.D."/>
            <person name="Santos A.J."/>
        </authorList>
    </citation>
    <scope>NUCLEOTIDE SEQUENCE</scope>
    <source>
        <tissue evidence="2">Shoot tissue taken approximately 20 cm above the soil surface</tissue>
    </source>
</reference>
<feature type="signal peptide" evidence="1">
    <location>
        <begin position="1"/>
        <end position="18"/>
    </location>
</feature>
<keyword evidence="1" id="KW-0732">Signal</keyword>
<feature type="chain" id="PRO_5002063040" evidence="1">
    <location>
        <begin position="19"/>
        <end position="35"/>
    </location>
</feature>
<dbReference type="EMBL" id="GBRH01231779">
    <property type="protein sequence ID" value="JAD66116.1"/>
    <property type="molecule type" value="Transcribed_RNA"/>
</dbReference>